<proteinExistence type="predicted"/>
<dbReference type="CDD" id="cd04301">
    <property type="entry name" value="NAT_SF"/>
    <property type="match status" value="1"/>
</dbReference>
<evidence type="ECO:0000313" key="4">
    <source>
        <dbReference type="Proteomes" id="UP000008363"/>
    </source>
</evidence>
<dbReference type="AlphaFoldDB" id="K6VYV9"/>
<comment type="caution">
    <text evidence="3">The sequence shown here is derived from an EMBL/GenBank/DDBJ whole genome shotgun (WGS) entry which is preliminary data.</text>
</comment>
<evidence type="ECO:0000259" key="2">
    <source>
        <dbReference type="PROSITE" id="PS51729"/>
    </source>
</evidence>
<keyword evidence="4" id="KW-1185">Reference proteome</keyword>
<dbReference type="RefSeq" id="WP_006336149.1">
    <property type="nucleotide sequence ID" value="NZ_BAHC01000160.1"/>
</dbReference>
<dbReference type="STRING" id="1108045.GORHZ_160_00060"/>
<dbReference type="GO" id="GO:0016747">
    <property type="term" value="F:acyltransferase activity, transferring groups other than amino-acyl groups"/>
    <property type="evidence" value="ECO:0007669"/>
    <property type="project" value="InterPro"/>
</dbReference>
<dbReference type="PANTHER" id="PTHR31435:SF10">
    <property type="entry name" value="BSR4717 PROTEIN"/>
    <property type="match status" value="1"/>
</dbReference>
<dbReference type="Pfam" id="PF14542">
    <property type="entry name" value="Acetyltransf_CG"/>
    <property type="match status" value="1"/>
</dbReference>
<dbReference type="eggNOG" id="COG2388">
    <property type="taxonomic scope" value="Bacteria"/>
</dbReference>
<evidence type="ECO:0000259" key="1">
    <source>
        <dbReference type="PROSITE" id="PS51186"/>
    </source>
</evidence>
<dbReference type="PANTHER" id="PTHR31435">
    <property type="entry name" value="PROTEIN NATD1"/>
    <property type="match status" value="1"/>
</dbReference>
<dbReference type="PROSITE" id="PS51729">
    <property type="entry name" value="GNAT_YJDJ"/>
    <property type="match status" value="1"/>
</dbReference>
<dbReference type="OrthoDB" id="5405911at2"/>
<evidence type="ECO:0000313" key="3">
    <source>
        <dbReference type="EMBL" id="GAB92090.1"/>
    </source>
</evidence>
<dbReference type="InterPro" id="IPR000182">
    <property type="entry name" value="GNAT_dom"/>
</dbReference>
<dbReference type="InterPro" id="IPR016181">
    <property type="entry name" value="Acyl_CoA_acyltransferase"/>
</dbReference>
<dbReference type="Gene3D" id="3.40.630.30">
    <property type="match status" value="1"/>
</dbReference>
<reference evidence="3 4" key="1">
    <citation type="submission" date="2012-08" db="EMBL/GenBank/DDBJ databases">
        <title>Whole genome shotgun sequence of Gordonia rhizosphera NBRC 16068.</title>
        <authorList>
            <person name="Takarada H."/>
            <person name="Isaki S."/>
            <person name="Hosoyama A."/>
            <person name="Tsuchikane K."/>
            <person name="Katsumata H."/>
            <person name="Baba S."/>
            <person name="Ohji S."/>
            <person name="Yamazaki S."/>
            <person name="Fujita N."/>
        </authorList>
    </citation>
    <scope>NUCLEOTIDE SEQUENCE [LARGE SCALE GENOMIC DNA]</scope>
    <source>
        <strain evidence="3 4">NBRC 16068</strain>
    </source>
</reference>
<dbReference type="Proteomes" id="UP000008363">
    <property type="component" value="Unassembled WGS sequence"/>
</dbReference>
<protein>
    <submittedName>
        <fullName evidence="3">Uncharacterized protein</fullName>
    </submittedName>
</protein>
<organism evidence="3 4">
    <name type="scientific">Gordonia rhizosphera NBRC 16068</name>
    <dbReference type="NCBI Taxonomy" id="1108045"/>
    <lineage>
        <taxon>Bacteria</taxon>
        <taxon>Bacillati</taxon>
        <taxon>Actinomycetota</taxon>
        <taxon>Actinomycetes</taxon>
        <taxon>Mycobacteriales</taxon>
        <taxon>Gordoniaceae</taxon>
        <taxon>Gordonia</taxon>
    </lineage>
</organism>
<dbReference type="SUPFAM" id="SSF55729">
    <property type="entry name" value="Acyl-CoA N-acyltransferases (Nat)"/>
    <property type="match status" value="1"/>
</dbReference>
<accession>K6VYV9</accession>
<dbReference type="InterPro" id="IPR045057">
    <property type="entry name" value="Gcn5-rel_NAT"/>
</dbReference>
<name>K6VYV9_9ACTN</name>
<gene>
    <name evidence="3" type="ORF">GORHZ_160_00060</name>
</gene>
<dbReference type="InterPro" id="IPR031165">
    <property type="entry name" value="GNAT_YJDJ"/>
</dbReference>
<feature type="domain" description="N-acetyltransferase" evidence="1">
    <location>
        <begin position="1"/>
        <end position="116"/>
    </location>
</feature>
<sequence length="116" mass="12897">MHRKHRHRPPQSAQAILQQIAEVVHNPDRDRFELWVAGELVGVLGYSTETTVDGVTTVTILHTVLYDEYTGHGLGTRLVQGALDYVQQQGARLRPVCSFTRSYLDSHPGVVPLVPA</sequence>
<dbReference type="EMBL" id="BAHC01000160">
    <property type="protein sequence ID" value="GAB92090.1"/>
    <property type="molecule type" value="Genomic_DNA"/>
</dbReference>
<dbReference type="PROSITE" id="PS51186">
    <property type="entry name" value="GNAT"/>
    <property type="match status" value="1"/>
</dbReference>
<feature type="domain" description="N-acetyltransferase" evidence="2">
    <location>
        <begin position="24"/>
        <end position="115"/>
    </location>
</feature>